<proteinExistence type="predicted"/>
<evidence type="ECO:0000313" key="1">
    <source>
        <dbReference type="EMBL" id="JAE37771.1"/>
    </source>
</evidence>
<protein>
    <submittedName>
        <fullName evidence="1">Uncharacterized protein</fullName>
    </submittedName>
</protein>
<sequence>MLTIHNGLNSWFALSFTLRTERKNSHGA</sequence>
<name>A0A0A9HSA3_ARUDO</name>
<accession>A0A0A9HSA3</accession>
<reference evidence="1" key="2">
    <citation type="journal article" date="2015" name="Data Brief">
        <title>Shoot transcriptome of the giant reed, Arundo donax.</title>
        <authorList>
            <person name="Barrero R.A."/>
            <person name="Guerrero F.D."/>
            <person name="Moolhuijzen P."/>
            <person name="Goolsby J.A."/>
            <person name="Tidwell J."/>
            <person name="Bellgard S.E."/>
            <person name="Bellgard M.I."/>
        </authorList>
    </citation>
    <scope>NUCLEOTIDE SEQUENCE</scope>
    <source>
        <tissue evidence="1">Shoot tissue taken approximately 20 cm above the soil surface</tissue>
    </source>
</reference>
<dbReference type="EMBL" id="GBRH01160125">
    <property type="protein sequence ID" value="JAE37771.1"/>
    <property type="molecule type" value="Transcribed_RNA"/>
</dbReference>
<reference evidence="1" key="1">
    <citation type="submission" date="2014-09" db="EMBL/GenBank/DDBJ databases">
        <authorList>
            <person name="Magalhaes I.L.F."/>
            <person name="Oliveira U."/>
            <person name="Santos F.R."/>
            <person name="Vidigal T.H.D.A."/>
            <person name="Brescovit A.D."/>
            <person name="Santos A.J."/>
        </authorList>
    </citation>
    <scope>NUCLEOTIDE SEQUENCE</scope>
    <source>
        <tissue evidence="1">Shoot tissue taken approximately 20 cm above the soil surface</tissue>
    </source>
</reference>
<dbReference type="AlphaFoldDB" id="A0A0A9HSA3"/>
<organism evidence="1">
    <name type="scientific">Arundo donax</name>
    <name type="common">Giant reed</name>
    <name type="synonym">Donax arundinaceus</name>
    <dbReference type="NCBI Taxonomy" id="35708"/>
    <lineage>
        <taxon>Eukaryota</taxon>
        <taxon>Viridiplantae</taxon>
        <taxon>Streptophyta</taxon>
        <taxon>Embryophyta</taxon>
        <taxon>Tracheophyta</taxon>
        <taxon>Spermatophyta</taxon>
        <taxon>Magnoliopsida</taxon>
        <taxon>Liliopsida</taxon>
        <taxon>Poales</taxon>
        <taxon>Poaceae</taxon>
        <taxon>PACMAD clade</taxon>
        <taxon>Arundinoideae</taxon>
        <taxon>Arundineae</taxon>
        <taxon>Arundo</taxon>
    </lineage>
</organism>